<evidence type="ECO:0000313" key="4">
    <source>
        <dbReference type="Proteomes" id="UP000184514"/>
    </source>
</evidence>
<dbReference type="EMBL" id="MLCB01000130">
    <property type="protein sequence ID" value="OJI93832.1"/>
    <property type="molecule type" value="Genomic_DNA"/>
</dbReference>
<dbReference type="SFLD" id="SFLDS00019">
    <property type="entry name" value="Glutathione_Transferase_(cytos"/>
    <property type="match status" value="1"/>
</dbReference>
<dbReference type="InterPro" id="IPR036249">
    <property type="entry name" value="Thioredoxin-like_sf"/>
</dbReference>
<sequence length="195" mass="21794">MYEVFGTLTSRAFRVVWALEELNLPYELIKAKPHDSVITAVSAAGKVPALRVDGEVLTDSTAIMTYLADKHGSLLASSGTLERAKQDAMVHAIIDEIDAVLWAGARHSFVLPKEQRVPEVKESLKWEFNRNVSRLAERITTPFAAGETFTIADILLTHCLNWSISAKFDYESVKMQAYAKEMRARPAFQRVRALA</sequence>
<evidence type="ECO:0000259" key="1">
    <source>
        <dbReference type="PROSITE" id="PS50404"/>
    </source>
</evidence>
<dbReference type="STRING" id="696762.PFRI_19790"/>
<dbReference type="InterPro" id="IPR004045">
    <property type="entry name" value="Glutathione_S-Trfase_N"/>
</dbReference>
<protein>
    <submittedName>
        <fullName evidence="3">Disulfide-bond oxidoreductase YfcG</fullName>
        <ecNumber evidence="3">1.11.1.-</ecNumber>
        <ecNumber evidence="3">1.8.4.-</ecNumber>
    </submittedName>
</protein>
<dbReference type="PANTHER" id="PTHR44051">
    <property type="entry name" value="GLUTATHIONE S-TRANSFERASE-RELATED"/>
    <property type="match status" value="1"/>
</dbReference>
<feature type="domain" description="GST C-terminal" evidence="2">
    <location>
        <begin position="79"/>
        <end position="195"/>
    </location>
</feature>
<dbReference type="GO" id="GO:0004601">
    <property type="term" value="F:peroxidase activity"/>
    <property type="evidence" value="ECO:0007669"/>
    <property type="project" value="UniProtKB-KW"/>
</dbReference>
<dbReference type="PANTHER" id="PTHR44051:SF8">
    <property type="entry name" value="GLUTATHIONE S-TRANSFERASE GSTA"/>
    <property type="match status" value="1"/>
</dbReference>
<accession>A0A1L9NXB5</accession>
<dbReference type="Gene3D" id="3.40.30.10">
    <property type="entry name" value="Glutaredoxin"/>
    <property type="match status" value="1"/>
</dbReference>
<dbReference type="SUPFAM" id="SSF47616">
    <property type="entry name" value="GST C-terminal domain-like"/>
    <property type="match status" value="1"/>
</dbReference>
<dbReference type="SUPFAM" id="SSF52833">
    <property type="entry name" value="Thioredoxin-like"/>
    <property type="match status" value="1"/>
</dbReference>
<dbReference type="EC" id="1.11.1.-" evidence="3"/>
<evidence type="ECO:0000313" key="3">
    <source>
        <dbReference type="EMBL" id="OJI93832.1"/>
    </source>
</evidence>
<dbReference type="InterPro" id="IPR040079">
    <property type="entry name" value="Glutathione_S-Trfase"/>
</dbReference>
<keyword evidence="3" id="KW-0560">Oxidoreductase</keyword>
<dbReference type="Proteomes" id="UP000184514">
    <property type="component" value="Unassembled WGS sequence"/>
</dbReference>
<dbReference type="EC" id="1.8.4.-" evidence="3"/>
<dbReference type="AlphaFoldDB" id="A0A1L9NXB5"/>
<proteinExistence type="predicted"/>
<dbReference type="PROSITE" id="PS50404">
    <property type="entry name" value="GST_NTER"/>
    <property type="match status" value="1"/>
</dbReference>
<dbReference type="InterPro" id="IPR010987">
    <property type="entry name" value="Glutathione-S-Trfase_C-like"/>
</dbReference>
<dbReference type="CDD" id="cd03046">
    <property type="entry name" value="GST_N_GTT1_like"/>
    <property type="match status" value="1"/>
</dbReference>
<dbReference type="Gene3D" id="1.20.1050.10">
    <property type="match status" value="1"/>
</dbReference>
<dbReference type="InterPro" id="IPR036282">
    <property type="entry name" value="Glutathione-S-Trfase_C_sf"/>
</dbReference>
<dbReference type="OrthoDB" id="9810080at2"/>
<gene>
    <name evidence="3" type="primary">yfcG_4</name>
    <name evidence="3" type="ORF">PFRI_19790</name>
</gene>
<comment type="caution">
    <text evidence="3">The sequence shown here is derived from an EMBL/GenBank/DDBJ whole genome shotgun (WGS) entry which is preliminary data.</text>
</comment>
<dbReference type="InterPro" id="IPR004046">
    <property type="entry name" value="GST_C"/>
</dbReference>
<name>A0A1L9NXB5_9RHOB</name>
<reference evidence="3 4" key="1">
    <citation type="submission" date="2016-10" db="EMBL/GenBank/DDBJ databases">
        <title>Genome sequence of Planktotalea frisia SH6-1.</title>
        <authorList>
            <person name="Poehlein A."/>
            <person name="Bakenhus I."/>
            <person name="Voget S."/>
            <person name="Brinkhoff T."/>
            <person name="Simon M."/>
        </authorList>
    </citation>
    <scope>NUCLEOTIDE SEQUENCE [LARGE SCALE GENOMIC DNA]</scope>
    <source>
        <strain evidence="3 4">SH6-1</strain>
    </source>
</reference>
<organism evidence="3 4">
    <name type="scientific">Planktotalea frisia</name>
    <dbReference type="NCBI Taxonomy" id="696762"/>
    <lineage>
        <taxon>Bacteria</taxon>
        <taxon>Pseudomonadati</taxon>
        <taxon>Pseudomonadota</taxon>
        <taxon>Alphaproteobacteria</taxon>
        <taxon>Rhodobacterales</taxon>
        <taxon>Paracoccaceae</taxon>
        <taxon>Planktotalea</taxon>
    </lineage>
</organism>
<dbReference type="Pfam" id="PF00043">
    <property type="entry name" value="GST_C"/>
    <property type="match status" value="1"/>
</dbReference>
<dbReference type="PROSITE" id="PS50405">
    <property type="entry name" value="GST_CTER"/>
    <property type="match status" value="1"/>
</dbReference>
<dbReference type="Pfam" id="PF13417">
    <property type="entry name" value="GST_N_3"/>
    <property type="match status" value="1"/>
</dbReference>
<dbReference type="SFLD" id="SFLDG00358">
    <property type="entry name" value="Main_(cytGST)"/>
    <property type="match status" value="1"/>
</dbReference>
<keyword evidence="3" id="KW-0575">Peroxidase</keyword>
<dbReference type="RefSeq" id="WP_072630541.1">
    <property type="nucleotide sequence ID" value="NZ_JABBAN010000121.1"/>
</dbReference>
<feature type="domain" description="GST N-terminal" evidence="1">
    <location>
        <begin position="1"/>
        <end position="75"/>
    </location>
</feature>
<keyword evidence="4" id="KW-1185">Reference proteome</keyword>
<evidence type="ECO:0000259" key="2">
    <source>
        <dbReference type="PROSITE" id="PS50405"/>
    </source>
</evidence>